<evidence type="ECO:0008006" key="3">
    <source>
        <dbReference type="Google" id="ProtNLM"/>
    </source>
</evidence>
<sequence>MIPFIWLAILLSAGGVGLRAVSVMTQNPPLPDCTQLSAAASDSERLLCAQSSVKSGSPQALIEAIELVAPWPSSHPQYEEANRLMDRWSKALLSELEQMVQRGEMRRAVTIANRIPRRVAVYPEVKSAIATWDKEWTTGRETEAKILQAIKAQDWVAARRDLQSLKILNTDYWVNQRHRQLRTKIDREQTARLQLKKARALAKTGDLEKLGEAFAIARDIDLETTAWAEAKPDLDQWAERVMQYSFQKWEEEDIEAAVKVVQLVPPDIALTSEARDLLSFGHAKRLAEAEVNQSAPSYMQIYSLVEAIEAVQRISPASPFYQEAQDSLSEWQMKLADIRKLQYANTLAQMGQRKTYEWAIAEAQTITQERPQRVQAQTLVSHWQKEIQRQEDRPILTQAIRYASAGGKGNLQKAIAQASKVKQGRALRIEGQTYIAEWEDRIETIEDQPIFSQAQQLAGQGKLRDAIAQAQKIKKERSLYDDALLAIKGWTEEVEIVEDTPIMVRAESYAASGSLSAAIDTAAQIASGRALYSEARASIAIWGRERAYIWSLEAPAEESYAADDYSDNGYDSGAEDLAE</sequence>
<reference evidence="2" key="1">
    <citation type="submission" date="2018-04" db="EMBL/GenBank/DDBJ databases">
        <authorList>
            <person name="Cornet L."/>
        </authorList>
    </citation>
    <scope>NUCLEOTIDE SEQUENCE [LARGE SCALE GENOMIC DNA]</scope>
</reference>
<dbReference type="EMBL" id="QBMC01000169">
    <property type="protein sequence ID" value="PZO11802.1"/>
    <property type="molecule type" value="Genomic_DNA"/>
</dbReference>
<protein>
    <recommendedName>
        <fullName evidence="3">Chromosome segregation ATPase</fullName>
    </recommendedName>
</protein>
<accession>A0A2W4TS94</accession>
<proteinExistence type="predicted"/>
<name>A0A2W4TS94_9CYAN</name>
<evidence type="ECO:0000313" key="1">
    <source>
        <dbReference type="EMBL" id="PZO11802.1"/>
    </source>
</evidence>
<dbReference type="Proteomes" id="UP000249354">
    <property type="component" value="Unassembled WGS sequence"/>
</dbReference>
<reference evidence="1 2" key="2">
    <citation type="submission" date="2018-06" db="EMBL/GenBank/DDBJ databases">
        <title>Metagenomic assembly of (sub)arctic Cyanobacteria and their associated microbiome from non-axenic cultures.</title>
        <authorList>
            <person name="Baurain D."/>
        </authorList>
    </citation>
    <scope>NUCLEOTIDE SEQUENCE [LARGE SCALE GENOMIC DNA]</scope>
    <source>
        <strain evidence="1">ULC129bin1</strain>
    </source>
</reference>
<evidence type="ECO:0000313" key="2">
    <source>
        <dbReference type="Proteomes" id="UP000249354"/>
    </source>
</evidence>
<organism evidence="1 2">
    <name type="scientific">Leptolyngbya foveolarum</name>
    <dbReference type="NCBI Taxonomy" id="47253"/>
    <lineage>
        <taxon>Bacteria</taxon>
        <taxon>Bacillati</taxon>
        <taxon>Cyanobacteriota</taxon>
        <taxon>Cyanophyceae</taxon>
        <taxon>Leptolyngbyales</taxon>
        <taxon>Leptolyngbyaceae</taxon>
        <taxon>Leptolyngbya group</taxon>
        <taxon>Leptolyngbya</taxon>
    </lineage>
</organism>
<dbReference type="AlphaFoldDB" id="A0A2W4TS94"/>
<gene>
    <name evidence="1" type="ORF">DCF25_18735</name>
</gene>
<comment type="caution">
    <text evidence="1">The sequence shown here is derived from an EMBL/GenBank/DDBJ whole genome shotgun (WGS) entry which is preliminary data.</text>
</comment>